<dbReference type="SUPFAM" id="SSF52833">
    <property type="entry name" value="Thioredoxin-like"/>
    <property type="match status" value="1"/>
</dbReference>
<keyword evidence="8" id="KW-1185">Reference proteome</keyword>
<dbReference type="InterPro" id="IPR000889">
    <property type="entry name" value="Glutathione_peroxidase"/>
</dbReference>
<sequence>MLKRLISVVMCMLGVSSTVNADCSELLDHRMRLLGTEKEVHLCEAYANKLILIVNTASKCAFTPQYEGLEKLYDTYRDRGLVVLGFPSNDFAGQEPGTEQEISNFCRVTYNVNFPMFEKVYATKEKASPLYQQLAKVSGEYPRWNFHKYLIAPNGQFLKSYTSFTQPDSARLIQMIEANLPDQG</sequence>
<feature type="active site" evidence="4">
    <location>
        <position position="60"/>
    </location>
</feature>
<proteinExistence type="inferred from homology"/>
<evidence type="ECO:0000256" key="4">
    <source>
        <dbReference type="PIRSR" id="PIRSR000303-1"/>
    </source>
</evidence>
<evidence type="ECO:0000256" key="6">
    <source>
        <dbReference type="SAM" id="SignalP"/>
    </source>
</evidence>
<dbReference type="GO" id="GO:0034599">
    <property type="term" value="P:cellular response to oxidative stress"/>
    <property type="evidence" value="ECO:0007669"/>
    <property type="project" value="TreeGrafter"/>
</dbReference>
<dbReference type="CDD" id="cd00340">
    <property type="entry name" value="GSH_Peroxidase"/>
    <property type="match status" value="1"/>
</dbReference>
<evidence type="ECO:0000256" key="3">
    <source>
        <dbReference type="ARBA" id="ARBA00023002"/>
    </source>
</evidence>
<organism evidence="7 8">
    <name type="scientific">Neptunomonas concharum</name>
    <dbReference type="NCBI Taxonomy" id="1031538"/>
    <lineage>
        <taxon>Bacteria</taxon>
        <taxon>Pseudomonadati</taxon>
        <taxon>Pseudomonadota</taxon>
        <taxon>Gammaproteobacteria</taxon>
        <taxon>Oceanospirillales</taxon>
        <taxon>Oceanospirillaceae</taxon>
        <taxon>Neptunomonas</taxon>
    </lineage>
</organism>
<dbReference type="PANTHER" id="PTHR11592">
    <property type="entry name" value="GLUTATHIONE PEROXIDASE"/>
    <property type="match status" value="1"/>
</dbReference>
<evidence type="ECO:0000256" key="2">
    <source>
        <dbReference type="ARBA" id="ARBA00022559"/>
    </source>
</evidence>
<protein>
    <recommendedName>
        <fullName evidence="5">Glutathione peroxidase</fullName>
    </recommendedName>
</protein>
<comment type="similarity">
    <text evidence="1 5">Belongs to the glutathione peroxidase family.</text>
</comment>
<dbReference type="Gene3D" id="3.40.30.10">
    <property type="entry name" value="Glutaredoxin"/>
    <property type="match status" value="1"/>
</dbReference>
<feature type="chain" id="PRO_5024993334" description="Glutathione peroxidase" evidence="6">
    <location>
        <begin position="22"/>
        <end position="184"/>
    </location>
</feature>
<evidence type="ECO:0000256" key="5">
    <source>
        <dbReference type="RuleBase" id="RU000499"/>
    </source>
</evidence>
<dbReference type="KEGG" id="ncu:F0U83_00690"/>
<dbReference type="PANTHER" id="PTHR11592:SF78">
    <property type="entry name" value="GLUTATHIONE PEROXIDASE"/>
    <property type="match status" value="1"/>
</dbReference>
<evidence type="ECO:0000313" key="8">
    <source>
        <dbReference type="Proteomes" id="UP000324760"/>
    </source>
</evidence>
<dbReference type="AlphaFoldDB" id="A0A5P1R7T3"/>
<dbReference type="PROSITE" id="PS51355">
    <property type="entry name" value="GLUTATHIONE_PEROXID_3"/>
    <property type="match status" value="1"/>
</dbReference>
<dbReference type="PROSITE" id="PS00460">
    <property type="entry name" value="GLUTATHIONE_PEROXID_1"/>
    <property type="match status" value="1"/>
</dbReference>
<reference evidence="7 8" key="1">
    <citation type="journal article" date="2019" name="Biochem. Eng. J.">
        <title>Metabolic engineering of the marine bacteria Neptunomonas concharum for the production of acetoin and meso-2,3-butanediol from acetate.</title>
        <authorList>
            <person name="Li W."/>
            <person name="Pu N."/>
            <person name="Liu C.-X."/>
            <person name="Yuan Q.-P."/>
            <person name="Li Z.-J."/>
        </authorList>
    </citation>
    <scope>NUCLEOTIDE SEQUENCE [LARGE SCALE GENOMIC DNA]</scope>
    <source>
        <strain evidence="7 8">JCM17730</strain>
    </source>
</reference>
<keyword evidence="3 5" id="KW-0560">Oxidoreductase</keyword>
<dbReference type="PRINTS" id="PR01011">
    <property type="entry name" value="GLUTPROXDASE"/>
</dbReference>
<dbReference type="PIRSF" id="PIRSF000303">
    <property type="entry name" value="Glutathion_perox"/>
    <property type="match status" value="1"/>
</dbReference>
<dbReference type="Proteomes" id="UP000324760">
    <property type="component" value="Chromosome"/>
</dbReference>
<dbReference type="OrthoDB" id="9785502at2"/>
<dbReference type="GO" id="GO:0004601">
    <property type="term" value="F:peroxidase activity"/>
    <property type="evidence" value="ECO:0007669"/>
    <property type="project" value="UniProtKB-KW"/>
</dbReference>
<dbReference type="EMBL" id="CP043869">
    <property type="protein sequence ID" value="QEQ95335.1"/>
    <property type="molecule type" value="Genomic_DNA"/>
</dbReference>
<dbReference type="InterPro" id="IPR029759">
    <property type="entry name" value="GPX_AS"/>
</dbReference>
<dbReference type="InterPro" id="IPR036249">
    <property type="entry name" value="Thioredoxin-like_sf"/>
</dbReference>
<evidence type="ECO:0000256" key="1">
    <source>
        <dbReference type="ARBA" id="ARBA00006926"/>
    </source>
</evidence>
<keyword evidence="2 5" id="KW-0575">Peroxidase</keyword>
<dbReference type="RefSeq" id="WP_138986038.1">
    <property type="nucleotide sequence ID" value="NZ_CP043869.1"/>
</dbReference>
<gene>
    <name evidence="7" type="ORF">F0U83_00690</name>
</gene>
<accession>A0A5P1R7T3</accession>
<keyword evidence="6" id="KW-0732">Signal</keyword>
<name>A0A5P1R7T3_9GAMM</name>
<dbReference type="Pfam" id="PF00255">
    <property type="entry name" value="GSHPx"/>
    <property type="match status" value="1"/>
</dbReference>
<feature type="signal peptide" evidence="6">
    <location>
        <begin position="1"/>
        <end position="21"/>
    </location>
</feature>
<evidence type="ECO:0000313" key="7">
    <source>
        <dbReference type="EMBL" id="QEQ95335.1"/>
    </source>
</evidence>